<keyword evidence="2" id="KW-1133">Transmembrane helix</keyword>
<dbReference type="KEGG" id="ccro:CMC5_049230"/>
<feature type="region of interest" description="Disordered" evidence="1">
    <location>
        <begin position="522"/>
        <end position="556"/>
    </location>
</feature>
<dbReference type="RefSeq" id="WP_050432659.1">
    <property type="nucleotide sequence ID" value="NZ_CP012159.1"/>
</dbReference>
<feature type="transmembrane region" description="Helical" evidence="2">
    <location>
        <begin position="283"/>
        <end position="303"/>
    </location>
</feature>
<feature type="transmembrane region" description="Helical" evidence="2">
    <location>
        <begin position="255"/>
        <end position="276"/>
    </location>
</feature>
<protein>
    <recommendedName>
        <fullName evidence="5">Glycosyltransferase RgtA/B/C/D-like domain-containing protein</fullName>
    </recommendedName>
</protein>
<feature type="compositionally biased region" description="Low complexity" evidence="1">
    <location>
        <begin position="529"/>
        <end position="556"/>
    </location>
</feature>
<evidence type="ECO:0008006" key="5">
    <source>
        <dbReference type="Google" id="ProtNLM"/>
    </source>
</evidence>
<evidence type="ECO:0000313" key="4">
    <source>
        <dbReference type="Proteomes" id="UP000067626"/>
    </source>
</evidence>
<proteinExistence type="predicted"/>
<feature type="transmembrane region" description="Helical" evidence="2">
    <location>
        <begin position="181"/>
        <end position="202"/>
    </location>
</feature>
<feature type="transmembrane region" description="Helical" evidence="2">
    <location>
        <begin position="344"/>
        <end position="366"/>
    </location>
</feature>
<sequence>MRSAAPATTPPDHDAATLWRGREAQVRALLGPYGSGDLLPGDFRVHRLLSGRDFYEVRIEGPGGAHGALYLAPRGAYPGETIVLPSLGVRLIFDASPADAPSPRPALERLLDIIRSNDDGHFWERPPQEESDTEDRRIEPLDVVVPLGLLLTAALLARRHLAGRHHARAASPRPHQPGGVLSSRFTLAALLLVTVLTAIPLATAETDDAYTVLRYARNLVEHGEFTYNLGERICALTSPLHALLLALLYRLTGELLLPARALGVACTLAAAASLTLSFRRDGTALRCGLALFIASPFVLYWTFGGLETPLLAALLTSSTALAHTSRRAPDGTSTPGLLRQGLPFFLGGLAVITRLDAITFVGPLLVSLAIHPGPTSPSPGRQWAARLLDLVAFAAPPAAWFTFAGSYYGHLLPTSFYVKTPRLDVPWLLANAMYMADFALVSGLLVLPGVAAFLAMSSTSYRAAAHDHLRRFGGIHAGLAGVAAYGLIAATTHLFYAFRLFIPFLGPAALLTADLVAGLRRASTTDEGSTPPRDTSPPTTNTTATPSLTPSSPTAAATSPLDRLFAASTLVLLALQGLSALQVAMPSGNLSGARTGEMRDLGAPDMTAWVRRFAEPADTLRDHWQRQPASAERPMRIATFAVGALAHALPDARVYEQHTAYRHACRPRPGVLASTADYVCVLSPMPEETELDLDRLQLVFETQAELSGTVRHYRVYFNPTPAPQILPPRIDAPCLL</sequence>
<evidence type="ECO:0000256" key="2">
    <source>
        <dbReference type="SAM" id="Phobius"/>
    </source>
</evidence>
<dbReference type="EMBL" id="CP012159">
    <property type="protein sequence ID" value="AKT40767.1"/>
    <property type="molecule type" value="Genomic_DNA"/>
</dbReference>
<dbReference type="Proteomes" id="UP000067626">
    <property type="component" value="Chromosome"/>
</dbReference>
<reference evidence="3 4" key="1">
    <citation type="submission" date="2015-07" db="EMBL/GenBank/DDBJ databases">
        <title>Genome analysis of myxobacterium Chondromyces crocatus Cm c5 reveals a high potential for natural compound synthesis and the genetic basis for the loss of fruiting body formation.</title>
        <authorList>
            <person name="Zaburannyi N."/>
            <person name="Bunk B."/>
            <person name="Maier J."/>
            <person name="Overmann J."/>
            <person name="Mueller R."/>
        </authorList>
    </citation>
    <scope>NUCLEOTIDE SEQUENCE [LARGE SCALE GENOMIC DNA]</scope>
    <source>
        <strain evidence="3 4">Cm c5</strain>
    </source>
</reference>
<accession>A0A0K1EJB1</accession>
<evidence type="ECO:0000313" key="3">
    <source>
        <dbReference type="EMBL" id="AKT40767.1"/>
    </source>
</evidence>
<dbReference type="STRING" id="52.CMC5_049230"/>
<organism evidence="3 4">
    <name type="scientific">Chondromyces crocatus</name>
    <dbReference type="NCBI Taxonomy" id="52"/>
    <lineage>
        <taxon>Bacteria</taxon>
        <taxon>Pseudomonadati</taxon>
        <taxon>Myxococcota</taxon>
        <taxon>Polyangia</taxon>
        <taxon>Polyangiales</taxon>
        <taxon>Polyangiaceae</taxon>
        <taxon>Chondromyces</taxon>
    </lineage>
</organism>
<keyword evidence="4" id="KW-1185">Reference proteome</keyword>
<keyword evidence="2" id="KW-0812">Transmembrane</keyword>
<feature type="transmembrane region" description="Helical" evidence="2">
    <location>
        <begin position="387"/>
        <end position="408"/>
    </location>
</feature>
<name>A0A0K1EJB1_CHOCO</name>
<dbReference type="AlphaFoldDB" id="A0A0K1EJB1"/>
<keyword evidence="2" id="KW-0472">Membrane</keyword>
<feature type="transmembrane region" description="Helical" evidence="2">
    <location>
        <begin position="428"/>
        <end position="456"/>
    </location>
</feature>
<gene>
    <name evidence="3" type="ORF">CMC5_049230</name>
</gene>
<feature type="transmembrane region" description="Helical" evidence="2">
    <location>
        <begin position="477"/>
        <end position="498"/>
    </location>
</feature>
<evidence type="ECO:0000256" key="1">
    <source>
        <dbReference type="SAM" id="MobiDB-lite"/>
    </source>
</evidence>